<evidence type="ECO:0000256" key="2">
    <source>
        <dbReference type="ARBA" id="ARBA00022475"/>
    </source>
</evidence>
<dbReference type="InterPro" id="IPR000917">
    <property type="entry name" value="Sulfatase_N"/>
</dbReference>
<comment type="subcellular location">
    <subcellularLocation>
        <location evidence="1">Cell inner membrane</location>
        <topology evidence="1">Multi-pass membrane protein</topology>
    </subcellularLocation>
</comment>
<keyword evidence="2" id="KW-1003">Cell membrane</keyword>
<dbReference type="SUPFAM" id="SSF53649">
    <property type="entry name" value="Alkaline phosphatase-like"/>
    <property type="match status" value="1"/>
</dbReference>
<dbReference type="Pfam" id="PF08019">
    <property type="entry name" value="EptA_B_N"/>
    <property type="match status" value="1"/>
</dbReference>
<feature type="transmembrane region" description="Helical" evidence="8">
    <location>
        <begin position="9"/>
        <end position="32"/>
    </location>
</feature>
<accession>A0AAW3ZYA5</accession>
<evidence type="ECO:0000256" key="7">
    <source>
        <dbReference type="ARBA" id="ARBA00023136"/>
    </source>
</evidence>
<evidence type="ECO:0000256" key="3">
    <source>
        <dbReference type="ARBA" id="ARBA00022519"/>
    </source>
</evidence>
<dbReference type="GO" id="GO:0005886">
    <property type="term" value="C:plasma membrane"/>
    <property type="evidence" value="ECO:0007669"/>
    <property type="project" value="UniProtKB-SubCell"/>
</dbReference>
<comment type="caution">
    <text evidence="11">The sequence shown here is derived from an EMBL/GenBank/DDBJ whole genome shotgun (WGS) entry which is preliminary data.</text>
</comment>
<feature type="domain" description="Phosphoethanolamine transferase N-terminal" evidence="10">
    <location>
        <begin position="3"/>
        <end position="56"/>
    </location>
</feature>
<evidence type="ECO:0000256" key="4">
    <source>
        <dbReference type="ARBA" id="ARBA00022679"/>
    </source>
</evidence>
<keyword evidence="6 8" id="KW-1133">Transmembrane helix</keyword>
<protein>
    <submittedName>
        <fullName evidence="11">Sulfatase-like hydrolase/transferase</fullName>
    </submittedName>
</protein>
<proteinExistence type="predicted"/>
<dbReference type="Proteomes" id="UP000650616">
    <property type="component" value="Unassembled WGS sequence"/>
</dbReference>
<dbReference type="InterPro" id="IPR040423">
    <property type="entry name" value="PEA_transferase"/>
</dbReference>
<dbReference type="Pfam" id="PF00884">
    <property type="entry name" value="Sulfatase"/>
    <property type="match status" value="1"/>
</dbReference>
<dbReference type="EMBL" id="LIWG01000010">
    <property type="protein sequence ID" value="MBE3608613.1"/>
    <property type="molecule type" value="Genomic_DNA"/>
</dbReference>
<dbReference type="InterPro" id="IPR058130">
    <property type="entry name" value="PEA_transf_C"/>
</dbReference>
<keyword evidence="12" id="KW-1185">Reference proteome</keyword>
<dbReference type="GO" id="GO:0009244">
    <property type="term" value="P:lipopolysaccharide core region biosynthetic process"/>
    <property type="evidence" value="ECO:0007669"/>
    <property type="project" value="TreeGrafter"/>
</dbReference>
<keyword evidence="4" id="KW-0808">Transferase</keyword>
<evidence type="ECO:0000259" key="9">
    <source>
        <dbReference type="Pfam" id="PF00884"/>
    </source>
</evidence>
<dbReference type="InterPro" id="IPR012549">
    <property type="entry name" value="EptA-like_N"/>
</dbReference>
<keyword evidence="3" id="KW-0997">Cell inner membrane</keyword>
<keyword evidence="5 8" id="KW-0812">Transmembrane</keyword>
<feature type="domain" description="Sulfatase N-terminal" evidence="9">
    <location>
        <begin position="80"/>
        <end position="359"/>
    </location>
</feature>
<dbReference type="CDD" id="cd16017">
    <property type="entry name" value="LptA"/>
    <property type="match status" value="1"/>
</dbReference>
<organism evidence="11 12">
    <name type="scientific">Campylobacter californiensis</name>
    <dbReference type="NCBI Taxonomy" id="1032243"/>
    <lineage>
        <taxon>Bacteria</taxon>
        <taxon>Pseudomonadati</taxon>
        <taxon>Campylobacterota</taxon>
        <taxon>Epsilonproteobacteria</taxon>
        <taxon>Campylobacterales</taxon>
        <taxon>Campylobacteraceae</taxon>
        <taxon>Campylobacter</taxon>
    </lineage>
</organism>
<evidence type="ECO:0000256" key="5">
    <source>
        <dbReference type="ARBA" id="ARBA00022692"/>
    </source>
</evidence>
<evidence type="ECO:0000313" key="11">
    <source>
        <dbReference type="EMBL" id="MBE3608613.1"/>
    </source>
</evidence>
<name>A0AAW3ZYA5_9BACT</name>
<evidence type="ECO:0000313" key="12">
    <source>
        <dbReference type="Proteomes" id="UP000650616"/>
    </source>
</evidence>
<dbReference type="PANTHER" id="PTHR30443:SF0">
    <property type="entry name" value="PHOSPHOETHANOLAMINE TRANSFERASE EPTA"/>
    <property type="match status" value="1"/>
</dbReference>
<keyword evidence="7 8" id="KW-0472">Membrane</keyword>
<reference evidence="11 12" key="1">
    <citation type="submission" date="2015-08" db="EMBL/GenBank/DDBJ databases">
        <title>Comparative genomics of the Campylobacter concisus group.</title>
        <authorList>
            <person name="Yee E."/>
            <person name="Chapman M.H."/>
            <person name="Huynh S."/>
            <person name="Bono J.L."/>
            <person name="On S.L."/>
            <person name="St Leger J."/>
            <person name="Foster G."/>
            <person name="Parker C.T."/>
            <person name="Miller W.G."/>
        </authorList>
    </citation>
    <scope>NUCLEOTIDE SEQUENCE [LARGE SCALE GENOMIC DNA]</scope>
    <source>
        <strain evidence="11 12">RM9337</strain>
    </source>
</reference>
<evidence type="ECO:0000256" key="8">
    <source>
        <dbReference type="SAM" id="Phobius"/>
    </source>
</evidence>
<evidence type="ECO:0000256" key="6">
    <source>
        <dbReference type="ARBA" id="ARBA00022989"/>
    </source>
</evidence>
<dbReference type="InterPro" id="IPR017850">
    <property type="entry name" value="Alkaline_phosphatase_core_sf"/>
</dbReference>
<dbReference type="Gene3D" id="3.40.720.10">
    <property type="entry name" value="Alkaline Phosphatase, subunit A"/>
    <property type="match status" value="1"/>
</dbReference>
<dbReference type="PANTHER" id="PTHR30443">
    <property type="entry name" value="INNER MEMBRANE PROTEIN"/>
    <property type="match status" value="1"/>
</dbReference>
<sequence length="374" mass="43078">MRVKTRLKFVFICIVVIVLVLLSLSKILFPFARENNEIRFQLLPFYPIYSCIKFYKSMNKKDMPFTIIADDAVHKSTKKQLVVFVVGETQRSANYSLNRYTKNETNFYTKEQNVISFSEFYSCGTATAVSLPCMFSDLKRGDFDIAKANSRQNLVDVISSVGIDTFWLGNNSGGCKAVCDRLIKENVKEYKAINFDEVIFKDAIDMIEKATNTTFIVLHVQGSHGPIYFKEYPDEFRRFTPTCDTAELNKCSIEEIQNTYDNTILYQDLLQSELIKALKKRENEFETAMFFISDHGESLGENGVYLHGLPYAIAPKYQKHVPFIFYSNNDAVNKRLLALKDAQFSHDYIFSSVLGYLGIKTAVYEKEFDIFSKY</sequence>
<gene>
    <name evidence="11" type="ORF">CCAL9337_07770</name>
</gene>
<dbReference type="GO" id="GO:0016776">
    <property type="term" value="F:phosphotransferase activity, phosphate group as acceptor"/>
    <property type="evidence" value="ECO:0007669"/>
    <property type="project" value="TreeGrafter"/>
</dbReference>
<evidence type="ECO:0000259" key="10">
    <source>
        <dbReference type="Pfam" id="PF08019"/>
    </source>
</evidence>
<dbReference type="AlphaFoldDB" id="A0AAW3ZYA5"/>
<dbReference type="RefSeq" id="WP_170016866.1">
    <property type="nucleotide sequence ID" value="NZ_JADBHR010000024.1"/>
</dbReference>
<evidence type="ECO:0000256" key="1">
    <source>
        <dbReference type="ARBA" id="ARBA00004429"/>
    </source>
</evidence>